<reference evidence="3 4" key="1">
    <citation type="journal article" date="2014" name="Genome Announc.">
        <title>Draft Genome Sequence of the Antitrypanosomally Active Sponge-Associated Bacterium Actinokineospora sp. Strain EG49.</title>
        <authorList>
            <person name="Harjes J."/>
            <person name="Ryu T."/>
            <person name="Abdelmohsen U.R."/>
            <person name="Moitinho-Silva L."/>
            <person name="Horn H."/>
            <person name="Ravasi T."/>
            <person name="Hentschel U."/>
        </authorList>
    </citation>
    <scope>NUCLEOTIDE SEQUENCE [LARGE SCALE GENOMIC DNA]</scope>
    <source>
        <strain evidence="3 4">EG49</strain>
    </source>
</reference>
<evidence type="ECO:0000256" key="1">
    <source>
        <dbReference type="SAM" id="MobiDB-lite"/>
    </source>
</evidence>
<dbReference type="PATRIC" id="fig|909613.9.peg.2422"/>
<feature type="compositionally biased region" description="Low complexity" evidence="1">
    <location>
        <begin position="226"/>
        <end position="239"/>
    </location>
</feature>
<feature type="region of interest" description="Disordered" evidence="1">
    <location>
        <begin position="207"/>
        <end position="283"/>
    </location>
</feature>
<dbReference type="STRING" id="909613.UO65_2418"/>
<proteinExistence type="predicted"/>
<dbReference type="eggNOG" id="COG0457">
    <property type="taxonomic scope" value="Bacteria"/>
</dbReference>
<dbReference type="Proteomes" id="UP000019277">
    <property type="component" value="Unassembled WGS sequence"/>
</dbReference>
<gene>
    <name evidence="3" type="ORF">UO65_2418</name>
</gene>
<dbReference type="EMBL" id="AYXG01000082">
    <property type="protein sequence ID" value="EWC62298.1"/>
    <property type="molecule type" value="Genomic_DNA"/>
</dbReference>
<dbReference type="InterPro" id="IPR053024">
    <property type="entry name" value="Fungal_surface_NADase"/>
</dbReference>
<feature type="compositionally biased region" description="Basic and acidic residues" evidence="1">
    <location>
        <begin position="244"/>
        <end position="258"/>
    </location>
</feature>
<dbReference type="PANTHER" id="PTHR42059">
    <property type="entry name" value="TNT DOMAIN-CONTAINING PROTEIN"/>
    <property type="match status" value="1"/>
</dbReference>
<evidence type="ECO:0000313" key="3">
    <source>
        <dbReference type="EMBL" id="EWC62298.1"/>
    </source>
</evidence>
<sequence>MFQPGGASGFQQPEQFQPQPGQFQPDGQPGFAQQPAQFEPGFAQQPGQFQPGDEPGFEAQPGNGAGPGGQPFAEEPVELFTHPDQPSPVVPEPSGPPAAALPSSGSAAEAVAALRSRLEALGVPAERYRLGVPESAAWTMEQTAEGWRVGWFDNHSFVAPAVFEDVADASAFLLGKLLLDTGQPAAEPEPPREVGESTMRASLADLVDDDEDDDRDGAFAPERAEPPQQRRAPEAAPFAAEEEFVPRDPRPVPPRRPEPAQAQTGPNRRPQDWPIQPRQGEPPLTLFRGKQMLELAPGTEIDRYGEPGGNLTYAAGTPFERRSLVPDWVGRPYRAYRVLKPTEALTGVAIPWFDQPGGGTAYLLSRSVAELIDNGHLVEVNDREAPTRP</sequence>
<name>W7IPH2_9PSEU</name>
<dbReference type="PANTHER" id="PTHR42059:SF1">
    <property type="entry name" value="TNT DOMAIN-CONTAINING PROTEIN"/>
    <property type="match status" value="1"/>
</dbReference>
<feature type="region of interest" description="Disordered" evidence="1">
    <location>
        <begin position="1"/>
        <end position="104"/>
    </location>
</feature>
<dbReference type="GO" id="GO:0050135">
    <property type="term" value="F:NADP+ nucleosidase activity"/>
    <property type="evidence" value="ECO:0007669"/>
    <property type="project" value="InterPro"/>
</dbReference>
<feature type="compositionally biased region" description="Low complexity" evidence="1">
    <location>
        <begin position="9"/>
        <end position="52"/>
    </location>
</feature>
<dbReference type="InterPro" id="IPR025331">
    <property type="entry name" value="TNT"/>
</dbReference>
<protein>
    <recommendedName>
        <fullName evidence="2">TNT domain-containing protein</fullName>
    </recommendedName>
</protein>
<dbReference type="Pfam" id="PF14021">
    <property type="entry name" value="TNT"/>
    <property type="match status" value="1"/>
</dbReference>
<evidence type="ECO:0000259" key="2">
    <source>
        <dbReference type="Pfam" id="PF14021"/>
    </source>
</evidence>
<accession>W7IPH2</accession>
<feature type="compositionally biased region" description="Pro residues" evidence="1">
    <location>
        <begin position="85"/>
        <end position="96"/>
    </location>
</feature>
<comment type="caution">
    <text evidence="3">The sequence shown here is derived from an EMBL/GenBank/DDBJ whole genome shotgun (WGS) entry which is preliminary data.</text>
</comment>
<organism evidence="3 4">
    <name type="scientific">Actinokineospora spheciospongiae</name>
    <dbReference type="NCBI Taxonomy" id="909613"/>
    <lineage>
        <taxon>Bacteria</taxon>
        <taxon>Bacillati</taxon>
        <taxon>Actinomycetota</taxon>
        <taxon>Actinomycetes</taxon>
        <taxon>Pseudonocardiales</taxon>
        <taxon>Pseudonocardiaceae</taxon>
        <taxon>Actinokineospora</taxon>
    </lineage>
</organism>
<evidence type="ECO:0000313" key="4">
    <source>
        <dbReference type="Proteomes" id="UP000019277"/>
    </source>
</evidence>
<dbReference type="AlphaFoldDB" id="W7IPH2"/>
<keyword evidence="4" id="KW-1185">Reference proteome</keyword>
<feature type="domain" description="TNT" evidence="2">
    <location>
        <begin position="294"/>
        <end position="380"/>
    </location>
</feature>